<dbReference type="PATRIC" id="fig|270351.6.peg.107"/>
<protein>
    <submittedName>
        <fullName evidence="1">Uncharacterized protein</fullName>
    </submittedName>
</protein>
<reference evidence="1 2" key="1">
    <citation type="submission" date="2015-03" db="EMBL/GenBank/DDBJ databases">
        <title>Genome sequencing of Methylobacterium aquaticum DSM16371 type strain.</title>
        <authorList>
            <person name="Chaudhry V."/>
            <person name="Patil P.B."/>
        </authorList>
    </citation>
    <scope>NUCLEOTIDE SEQUENCE [LARGE SCALE GENOMIC DNA]</scope>
    <source>
        <strain evidence="1 2">DSM 16371</strain>
    </source>
</reference>
<dbReference type="Proteomes" id="UP000035929">
    <property type="component" value="Unassembled WGS sequence"/>
</dbReference>
<dbReference type="EMBL" id="LABX01000101">
    <property type="protein sequence ID" value="KMO34705.1"/>
    <property type="molecule type" value="Genomic_DNA"/>
</dbReference>
<sequence length="231" mass="24646">MADRPWPPSLRFASILFEPVSTSRSGGQSFTGAEQVIVSPTARWKASVTIPIADRRYGPIERQNMVLAYRWVKAGGRASVIIVPHQDGRGPAHQAGIVPCSGAVPHSDGATFSDGSGYAQSFTGATLAAPAALNATQISLNVPAGLAPLPGMRFSTPDNRLHQIDDLLGFDGGSTWTVRIGPWLRAVYPVGTVMDFDNPRCRMRLASDDTGQLSLSLNKFGTPSIEFNEAP</sequence>
<organism evidence="1 2">
    <name type="scientific">Methylobacterium aquaticum</name>
    <dbReference type="NCBI Taxonomy" id="270351"/>
    <lineage>
        <taxon>Bacteria</taxon>
        <taxon>Pseudomonadati</taxon>
        <taxon>Pseudomonadota</taxon>
        <taxon>Alphaproteobacteria</taxon>
        <taxon>Hyphomicrobiales</taxon>
        <taxon>Methylobacteriaceae</taxon>
        <taxon>Methylobacterium</taxon>
    </lineage>
</organism>
<gene>
    <name evidence="1" type="ORF">VP06_13635</name>
</gene>
<name>A0A0J6SHK6_9HYPH</name>
<evidence type="ECO:0000313" key="1">
    <source>
        <dbReference type="EMBL" id="KMO34705.1"/>
    </source>
</evidence>
<accession>A0A0J6SHK6</accession>
<evidence type="ECO:0000313" key="2">
    <source>
        <dbReference type="Proteomes" id="UP000035929"/>
    </source>
</evidence>
<dbReference type="OrthoDB" id="7594100at2"/>
<dbReference type="AlphaFoldDB" id="A0A0J6SHK6"/>
<dbReference type="RefSeq" id="WP_048464313.1">
    <property type="nucleotide sequence ID" value="NZ_LABX01000101.1"/>
</dbReference>
<proteinExistence type="predicted"/>
<comment type="caution">
    <text evidence="1">The sequence shown here is derived from an EMBL/GenBank/DDBJ whole genome shotgun (WGS) entry which is preliminary data.</text>
</comment>